<dbReference type="EC" id="3.1.2.6" evidence="7"/>
<keyword evidence="6 7" id="KW-0862">Zinc</keyword>
<dbReference type="InterPro" id="IPR035680">
    <property type="entry name" value="Clx_II_MBL"/>
</dbReference>
<dbReference type="Proteomes" id="UP000272908">
    <property type="component" value="Unassembled WGS sequence"/>
</dbReference>
<dbReference type="Pfam" id="PF16123">
    <property type="entry name" value="HAGH_C"/>
    <property type="match status" value="1"/>
</dbReference>
<proteinExistence type="inferred from homology"/>
<comment type="function">
    <text evidence="7">Thiolesterase that catalyzes the hydrolysis of S-D-lactoyl-glutathione to form glutathione and D-lactic acid.</text>
</comment>
<dbReference type="SUPFAM" id="SSF56281">
    <property type="entry name" value="Metallo-hydrolase/oxidoreductase"/>
    <property type="match status" value="1"/>
</dbReference>
<feature type="binding site" evidence="7">
    <location>
        <position position="60"/>
    </location>
    <ligand>
        <name>Zn(2+)</name>
        <dbReference type="ChEBI" id="CHEBI:29105"/>
        <label>2</label>
    </ligand>
</feature>
<evidence type="ECO:0000313" key="10">
    <source>
        <dbReference type="Proteomes" id="UP000272908"/>
    </source>
</evidence>
<evidence type="ECO:0000313" key="9">
    <source>
        <dbReference type="EMBL" id="SUZ30941.1"/>
    </source>
</evidence>
<dbReference type="PANTHER" id="PTHR43705:SF1">
    <property type="entry name" value="HYDROXYACYLGLUTATHIONE HYDROLASE GLOB"/>
    <property type="match status" value="1"/>
</dbReference>
<dbReference type="UniPathway" id="UPA00619">
    <property type="reaction ID" value="UER00676"/>
</dbReference>
<evidence type="ECO:0000256" key="4">
    <source>
        <dbReference type="ARBA" id="ARBA00022723"/>
    </source>
</evidence>
<dbReference type="InterPro" id="IPR036866">
    <property type="entry name" value="RibonucZ/Hydroxyglut_hydro"/>
</dbReference>
<dbReference type="InterPro" id="IPR017782">
    <property type="entry name" value="Hydroxyacylglutathione_Hdrlase"/>
</dbReference>
<dbReference type="AlphaFoldDB" id="A0A3B0M480"/>
<evidence type="ECO:0000256" key="6">
    <source>
        <dbReference type="ARBA" id="ARBA00022833"/>
    </source>
</evidence>
<comment type="pathway">
    <text evidence="2 7">Secondary metabolite metabolism; methylglyoxal degradation; (R)-lactate from methylglyoxal: step 2/2.</text>
</comment>
<comment type="similarity">
    <text evidence="3 7">Belongs to the metallo-beta-lactamase superfamily. Glyoxalase II family.</text>
</comment>
<feature type="binding site" evidence="7">
    <location>
        <position position="133"/>
    </location>
    <ligand>
        <name>Zn(2+)</name>
        <dbReference type="ChEBI" id="CHEBI:29105"/>
        <label>1</label>
    </ligand>
</feature>
<dbReference type="InterPro" id="IPR001279">
    <property type="entry name" value="Metallo-B-lactamas"/>
</dbReference>
<dbReference type="SMART" id="SM00849">
    <property type="entry name" value="Lactamase_B"/>
    <property type="match status" value="1"/>
</dbReference>
<accession>A0A3B0M480</accession>
<feature type="binding site" evidence="7">
    <location>
        <position position="114"/>
    </location>
    <ligand>
        <name>Zn(2+)</name>
        <dbReference type="ChEBI" id="CHEBI:29105"/>
        <label>1</label>
    </ligand>
</feature>
<dbReference type="Gene3D" id="3.60.15.10">
    <property type="entry name" value="Ribonuclease Z/Hydroxyacylglutathione hydrolase-like"/>
    <property type="match status" value="1"/>
</dbReference>
<name>A0A3B0M480_9RHOB</name>
<evidence type="ECO:0000259" key="8">
    <source>
        <dbReference type="SMART" id="SM00849"/>
    </source>
</evidence>
<comment type="cofactor">
    <cofactor evidence="7">
        <name>Zn(2+)</name>
        <dbReference type="ChEBI" id="CHEBI:29105"/>
    </cofactor>
    <text evidence="7">Binds 2 Zn(2+) ions per subunit.</text>
</comment>
<dbReference type="CDD" id="cd07723">
    <property type="entry name" value="hydroxyacylglutathione_hydrolase_MBL-fold"/>
    <property type="match status" value="1"/>
</dbReference>
<comment type="subunit">
    <text evidence="7">Monomer.</text>
</comment>
<gene>
    <name evidence="7 9" type="primary">gloB</name>
    <name evidence="9" type="ORF">ROE7235_00671</name>
</gene>
<dbReference type="OrthoDB" id="9802248at2"/>
<feature type="binding site" evidence="7">
    <location>
        <position position="133"/>
    </location>
    <ligand>
        <name>Zn(2+)</name>
        <dbReference type="ChEBI" id="CHEBI:29105"/>
        <label>2</label>
    </ligand>
</feature>
<reference evidence="10" key="1">
    <citation type="submission" date="2018-08" db="EMBL/GenBank/DDBJ databases">
        <authorList>
            <person name="Rodrigo-Torres L."/>
            <person name="Arahal R. D."/>
            <person name="Lucena T."/>
        </authorList>
    </citation>
    <scope>NUCLEOTIDE SEQUENCE [LARGE SCALE GENOMIC DNA]</scope>
    <source>
        <strain evidence="10">CECT 7235</strain>
    </source>
</reference>
<keyword evidence="5 7" id="KW-0378">Hydrolase</keyword>
<evidence type="ECO:0000256" key="1">
    <source>
        <dbReference type="ARBA" id="ARBA00001623"/>
    </source>
</evidence>
<dbReference type="GO" id="GO:0004416">
    <property type="term" value="F:hydroxyacylglutathione hydrolase activity"/>
    <property type="evidence" value="ECO:0007669"/>
    <property type="project" value="UniProtKB-UniRule"/>
</dbReference>
<feature type="domain" description="Metallo-beta-lactamase" evidence="8">
    <location>
        <begin position="13"/>
        <end position="171"/>
    </location>
</feature>
<dbReference type="GO" id="GO:0019243">
    <property type="term" value="P:methylglyoxal catabolic process to D-lactate via S-lactoyl-glutathione"/>
    <property type="evidence" value="ECO:0007669"/>
    <property type="project" value="UniProtKB-UniRule"/>
</dbReference>
<evidence type="ECO:0000256" key="3">
    <source>
        <dbReference type="ARBA" id="ARBA00006759"/>
    </source>
</evidence>
<dbReference type="InterPro" id="IPR050110">
    <property type="entry name" value="Glyoxalase_II_hydrolase"/>
</dbReference>
<feature type="binding site" evidence="7">
    <location>
        <position position="171"/>
    </location>
    <ligand>
        <name>Zn(2+)</name>
        <dbReference type="ChEBI" id="CHEBI:29105"/>
        <label>2</label>
    </ligand>
</feature>
<dbReference type="PANTHER" id="PTHR43705">
    <property type="entry name" value="HYDROXYACYLGLUTATHIONE HYDROLASE"/>
    <property type="match status" value="1"/>
</dbReference>
<feature type="binding site" evidence="7">
    <location>
        <position position="58"/>
    </location>
    <ligand>
        <name>Zn(2+)</name>
        <dbReference type="ChEBI" id="CHEBI:29105"/>
        <label>1</label>
    </ligand>
</feature>
<dbReference type="Pfam" id="PF00753">
    <property type="entry name" value="Lactamase_B"/>
    <property type="match status" value="1"/>
</dbReference>
<keyword evidence="10" id="KW-1185">Reference proteome</keyword>
<dbReference type="NCBIfam" id="TIGR03413">
    <property type="entry name" value="GSH_gloB"/>
    <property type="match status" value="1"/>
</dbReference>
<keyword evidence="4 7" id="KW-0479">Metal-binding</keyword>
<comment type="catalytic activity">
    <reaction evidence="1 7">
        <text>an S-(2-hydroxyacyl)glutathione + H2O = a 2-hydroxy carboxylate + glutathione + H(+)</text>
        <dbReference type="Rhea" id="RHEA:21864"/>
        <dbReference type="ChEBI" id="CHEBI:15377"/>
        <dbReference type="ChEBI" id="CHEBI:15378"/>
        <dbReference type="ChEBI" id="CHEBI:57925"/>
        <dbReference type="ChEBI" id="CHEBI:58896"/>
        <dbReference type="ChEBI" id="CHEBI:71261"/>
        <dbReference type="EC" id="3.1.2.6"/>
    </reaction>
</comment>
<feature type="binding site" evidence="7">
    <location>
        <position position="61"/>
    </location>
    <ligand>
        <name>Zn(2+)</name>
        <dbReference type="ChEBI" id="CHEBI:29105"/>
        <label>2</label>
    </ligand>
</feature>
<organism evidence="9 10">
    <name type="scientific">Roseinatronobacter ekhonensis</name>
    <dbReference type="NCBI Taxonomy" id="254356"/>
    <lineage>
        <taxon>Bacteria</taxon>
        <taxon>Pseudomonadati</taxon>
        <taxon>Pseudomonadota</taxon>
        <taxon>Alphaproteobacteria</taxon>
        <taxon>Rhodobacterales</taxon>
        <taxon>Paracoccaceae</taxon>
        <taxon>Roseinatronobacter</taxon>
    </lineage>
</organism>
<dbReference type="InterPro" id="IPR032282">
    <property type="entry name" value="HAGH_C"/>
</dbReference>
<evidence type="ECO:0000256" key="7">
    <source>
        <dbReference type="HAMAP-Rule" id="MF_01374"/>
    </source>
</evidence>
<dbReference type="HAMAP" id="MF_01374">
    <property type="entry name" value="Glyoxalase_2"/>
    <property type="match status" value="1"/>
</dbReference>
<evidence type="ECO:0000256" key="2">
    <source>
        <dbReference type="ARBA" id="ARBA00004963"/>
    </source>
</evidence>
<dbReference type="GO" id="GO:0046872">
    <property type="term" value="F:metal ion binding"/>
    <property type="evidence" value="ECO:0007669"/>
    <property type="project" value="UniProtKB-KW"/>
</dbReference>
<dbReference type="RefSeq" id="WP_121093276.1">
    <property type="nucleotide sequence ID" value="NZ_UIHC01000004.1"/>
</dbReference>
<feature type="binding site" evidence="7">
    <location>
        <position position="56"/>
    </location>
    <ligand>
        <name>Zn(2+)</name>
        <dbReference type="ChEBI" id="CHEBI:29105"/>
        <label>1</label>
    </ligand>
</feature>
<evidence type="ECO:0000256" key="5">
    <source>
        <dbReference type="ARBA" id="ARBA00022801"/>
    </source>
</evidence>
<dbReference type="EMBL" id="UIHC01000004">
    <property type="protein sequence ID" value="SUZ30941.1"/>
    <property type="molecule type" value="Genomic_DNA"/>
</dbReference>
<protein>
    <recommendedName>
        <fullName evidence="7">Hydroxyacylglutathione hydrolase</fullName>
        <ecNumber evidence="7">3.1.2.6</ecNumber>
    </recommendedName>
    <alternativeName>
        <fullName evidence="7">Glyoxalase II</fullName>
        <shortName evidence="7">Glx II</shortName>
    </alternativeName>
</protein>
<dbReference type="PIRSF" id="PIRSF005457">
    <property type="entry name" value="Glx"/>
    <property type="match status" value="1"/>
</dbReference>
<sequence>MPLTLLAVRCLSDNYAYLIHNPATGATGVVDVPEAAPVIDAMTAKGWALSDIFLTHHHYDHVDGVAELRAATGAAVWGARADAHRLPPLDHALAEGDSISFGSEHGTVLDVSGHTVGHIAFHFPDSQLAFTADSLMALGCGRLFEGTPDQMWTSLCKLAALPDDTRICSGHDYLAANAAFAESVDRDNPALAARVAGLDKLRAQSAPMAIATMAEEKATNPFLRASDPSMKSSLGMDRATDAETFAELRARKDRF</sequence>